<keyword evidence="1" id="KW-0812">Transmembrane</keyword>
<protein>
    <submittedName>
        <fullName evidence="2">Uncharacterized protein</fullName>
    </submittedName>
</protein>
<feature type="transmembrane region" description="Helical" evidence="1">
    <location>
        <begin position="120"/>
        <end position="139"/>
    </location>
</feature>
<feature type="transmembrane region" description="Helical" evidence="1">
    <location>
        <begin position="146"/>
        <end position="164"/>
    </location>
</feature>
<evidence type="ECO:0000313" key="3">
    <source>
        <dbReference type="Proteomes" id="UP000680750"/>
    </source>
</evidence>
<dbReference type="OrthoDB" id="4955088at2"/>
<accession>A0A810KX46</accession>
<proteinExistence type="predicted"/>
<reference evidence="2" key="1">
    <citation type="submission" date="2020-08" db="EMBL/GenBank/DDBJ databases">
        <title>Whole genome shotgun sequence of Actinocatenispora sera NBRC 101916.</title>
        <authorList>
            <person name="Komaki H."/>
            <person name="Tamura T."/>
        </authorList>
    </citation>
    <scope>NUCLEOTIDE SEQUENCE</scope>
    <source>
        <strain evidence="2">NBRC 101916</strain>
    </source>
</reference>
<gene>
    <name evidence="2" type="ORF">Asera_10140</name>
</gene>
<feature type="transmembrane region" description="Helical" evidence="1">
    <location>
        <begin position="12"/>
        <end position="34"/>
    </location>
</feature>
<keyword evidence="1" id="KW-0472">Membrane</keyword>
<keyword evidence="1" id="KW-1133">Transmembrane helix</keyword>
<keyword evidence="3" id="KW-1185">Reference proteome</keyword>
<feature type="transmembrane region" description="Helical" evidence="1">
    <location>
        <begin position="40"/>
        <end position="58"/>
    </location>
</feature>
<evidence type="ECO:0000256" key="1">
    <source>
        <dbReference type="SAM" id="Phobius"/>
    </source>
</evidence>
<feature type="transmembrane region" description="Helical" evidence="1">
    <location>
        <begin position="92"/>
        <end position="114"/>
    </location>
</feature>
<dbReference type="EMBL" id="AP023354">
    <property type="protein sequence ID" value="BCJ26906.1"/>
    <property type="molecule type" value="Genomic_DNA"/>
</dbReference>
<dbReference type="AlphaFoldDB" id="A0A810KX46"/>
<organism evidence="2 3">
    <name type="scientific">Actinocatenispora sera</name>
    <dbReference type="NCBI Taxonomy" id="390989"/>
    <lineage>
        <taxon>Bacteria</taxon>
        <taxon>Bacillati</taxon>
        <taxon>Actinomycetota</taxon>
        <taxon>Actinomycetes</taxon>
        <taxon>Micromonosporales</taxon>
        <taxon>Micromonosporaceae</taxon>
        <taxon>Actinocatenispora</taxon>
    </lineage>
</organism>
<dbReference type="RefSeq" id="WP_030445155.1">
    <property type="nucleotide sequence ID" value="NZ_AP023354.1"/>
</dbReference>
<evidence type="ECO:0000313" key="2">
    <source>
        <dbReference type="EMBL" id="BCJ26906.1"/>
    </source>
</evidence>
<dbReference type="Proteomes" id="UP000680750">
    <property type="component" value="Chromosome"/>
</dbReference>
<sequence>MSTATGRSPGQVVGSLIAIVFGLVFVVVNSGGLATPWPTVVRLAGVAVAAVLLIALLVRRPRPGPAAARSDPSGSTDRAGAGSATFFGYRRFWVIVAIETAALFAGLYVINGVLGHSEVAVAWIAVVVGLHFFGLGRAFRLTRFHVLGTAMTALGVAGFVLDAVGAGAPVIGLVSGVLSGVALFATAGYSLAR</sequence>
<name>A0A810KX46_9ACTN</name>
<feature type="transmembrane region" description="Helical" evidence="1">
    <location>
        <begin position="170"/>
        <end position="192"/>
    </location>
</feature>
<dbReference type="KEGG" id="aser:Asera_10140"/>